<dbReference type="AlphaFoldDB" id="W4QCW0"/>
<sequence length="76" mass="9018">MKRIDLINERSKRQLSREEVGKALGISTIYVRKIENGERNPGRETMVKFAEFYEVSERRLFPDLFDITIENNIEID</sequence>
<comment type="caution">
    <text evidence="2">The sequence shown here is derived from an EMBL/GenBank/DDBJ whole genome shotgun (WGS) entry which is preliminary data.</text>
</comment>
<dbReference type="CDD" id="cd00093">
    <property type="entry name" value="HTH_XRE"/>
    <property type="match status" value="1"/>
</dbReference>
<dbReference type="InterPro" id="IPR001387">
    <property type="entry name" value="Cro/C1-type_HTH"/>
</dbReference>
<dbReference type="SMART" id="SM00530">
    <property type="entry name" value="HTH_XRE"/>
    <property type="match status" value="1"/>
</dbReference>
<dbReference type="SUPFAM" id="SSF47413">
    <property type="entry name" value="lambda repressor-like DNA-binding domains"/>
    <property type="match status" value="1"/>
</dbReference>
<evidence type="ECO:0000313" key="3">
    <source>
        <dbReference type="Proteomes" id="UP000018895"/>
    </source>
</evidence>
<dbReference type="Proteomes" id="UP000018895">
    <property type="component" value="Unassembled WGS sequence"/>
</dbReference>
<dbReference type="EMBL" id="BAUU01000007">
    <property type="protein sequence ID" value="GAE29792.1"/>
    <property type="molecule type" value="Genomic_DNA"/>
</dbReference>
<accession>W4QCW0</accession>
<dbReference type="STRING" id="1236971.JCM9152_1176"/>
<evidence type="ECO:0000313" key="2">
    <source>
        <dbReference type="EMBL" id="GAE29792.1"/>
    </source>
</evidence>
<dbReference type="PROSITE" id="PS50943">
    <property type="entry name" value="HTH_CROC1"/>
    <property type="match status" value="1"/>
</dbReference>
<dbReference type="Gene3D" id="1.10.260.40">
    <property type="entry name" value="lambda repressor-like DNA-binding domains"/>
    <property type="match status" value="1"/>
</dbReference>
<dbReference type="Pfam" id="PF01381">
    <property type="entry name" value="HTH_3"/>
    <property type="match status" value="1"/>
</dbReference>
<gene>
    <name evidence="2" type="ORF">JCM9152_1176</name>
</gene>
<proteinExistence type="predicted"/>
<dbReference type="RefSeq" id="WP_035341764.1">
    <property type="nucleotide sequence ID" value="NZ_BAUU01000007.1"/>
</dbReference>
<protein>
    <recommendedName>
        <fullName evidence="1">HTH cro/C1-type domain-containing protein</fullName>
    </recommendedName>
</protein>
<dbReference type="GO" id="GO:0003677">
    <property type="term" value="F:DNA binding"/>
    <property type="evidence" value="ECO:0007669"/>
    <property type="project" value="InterPro"/>
</dbReference>
<evidence type="ECO:0000259" key="1">
    <source>
        <dbReference type="PROSITE" id="PS50943"/>
    </source>
</evidence>
<dbReference type="InterPro" id="IPR010982">
    <property type="entry name" value="Lambda_DNA-bd_dom_sf"/>
</dbReference>
<dbReference type="OrthoDB" id="6386941at2"/>
<name>W4QCW0_9BACI</name>
<keyword evidence="3" id="KW-1185">Reference proteome</keyword>
<feature type="domain" description="HTH cro/C1-type" evidence="1">
    <location>
        <begin position="6"/>
        <end position="60"/>
    </location>
</feature>
<organism evidence="2 3">
    <name type="scientific">Halalkalibacter hemicellulosilyticusJCM 9152</name>
    <dbReference type="NCBI Taxonomy" id="1236971"/>
    <lineage>
        <taxon>Bacteria</taxon>
        <taxon>Bacillati</taxon>
        <taxon>Bacillota</taxon>
        <taxon>Bacilli</taxon>
        <taxon>Bacillales</taxon>
        <taxon>Bacillaceae</taxon>
        <taxon>Halalkalibacter</taxon>
    </lineage>
</organism>
<reference evidence="2" key="1">
    <citation type="journal article" date="2014" name="Genome Announc.">
        <title>Draft Genome Sequences of Three Alkaliphilic Bacillus Strains, Bacillus wakoensis JCM 9140T, Bacillus akibai JCM 9157T, and Bacillus hemicellulosilyticus JCM 9152T.</title>
        <authorList>
            <person name="Yuki M."/>
            <person name="Oshima K."/>
            <person name="Suda W."/>
            <person name="Oshida Y."/>
            <person name="Kitamura K."/>
            <person name="Iida T."/>
            <person name="Hattori M."/>
            <person name="Ohkuma M."/>
        </authorList>
    </citation>
    <scope>NUCLEOTIDE SEQUENCE [LARGE SCALE GENOMIC DNA]</scope>
    <source>
        <strain evidence="2">JCM 9152</strain>
    </source>
</reference>